<accession>A0AAV4T3Z1</accession>
<feature type="non-terminal residue" evidence="1">
    <location>
        <position position="93"/>
    </location>
</feature>
<organism evidence="1 2">
    <name type="scientific">Caerostris extrusa</name>
    <name type="common">Bark spider</name>
    <name type="synonym">Caerostris bankana</name>
    <dbReference type="NCBI Taxonomy" id="172846"/>
    <lineage>
        <taxon>Eukaryota</taxon>
        <taxon>Metazoa</taxon>
        <taxon>Ecdysozoa</taxon>
        <taxon>Arthropoda</taxon>
        <taxon>Chelicerata</taxon>
        <taxon>Arachnida</taxon>
        <taxon>Araneae</taxon>
        <taxon>Araneomorphae</taxon>
        <taxon>Entelegynae</taxon>
        <taxon>Araneoidea</taxon>
        <taxon>Araneidae</taxon>
        <taxon>Caerostris</taxon>
    </lineage>
</organism>
<sequence length="93" mass="10287">MVTQNGFRVYSVDGYDVSEGRDYYLLGQEGGGCEPIWCHLCEGGANTAWWVFAPARFYADDTDDGAGLSFHNNHKSDLRGPCIWIGMKPGHQA</sequence>
<dbReference type="AlphaFoldDB" id="A0AAV4T3Z1"/>
<gene>
    <name evidence="1" type="ORF">CEXT_48761</name>
</gene>
<evidence type="ECO:0000313" key="1">
    <source>
        <dbReference type="EMBL" id="GIY38598.1"/>
    </source>
</evidence>
<dbReference type="Proteomes" id="UP001054945">
    <property type="component" value="Unassembled WGS sequence"/>
</dbReference>
<dbReference type="EMBL" id="BPLR01010330">
    <property type="protein sequence ID" value="GIY38598.1"/>
    <property type="molecule type" value="Genomic_DNA"/>
</dbReference>
<protein>
    <submittedName>
        <fullName evidence="1">Uncharacterized protein</fullName>
    </submittedName>
</protein>
<comment type="caution">
    <text evidence="1">The sequence shown here is derived from an EMBL/GenBank/DDBJ whole genome shotgun (WGS) entry which is preliminary data.</text>
</comment>
<name>A0AAV4T3Z1_CAEEX</name>
<proteinExistence type="predicted"/>
<reference evidence="1 2" key="1">
    <citation type="submission" date="2021-06" db="EMBL/GenBank/DDBJ databases">
        <title>Caerostris extrusa draft genome.</title>
        <authorList>
            <person name="Kono N."/>
            <person name="Arakawa K."/>
        </authorList>
    </citation>
    <scope>NUCLEOTIDE SEQUENCE [LARGE SCALE GENOMIC DNA]</scope>
</reference>
<keyword evidence="2" id="KW-1185">Reference proteome</keyword>
<evidence type="ECO:0000313" key="2">
    <source>
        <dbReference type="Proteomes" id="UP001054945"/>
    </source>
</evidence>